<evidence type="ECO:0000256" key="1">
    <source>
        <dbReference type="SAM" id="MobiDB-lite"/>
    </source>
</evidence>
<organism evidence="2">
    <name type="scientific">Tetraselmis sp. GSL018</name>
    <dbReference type="NCBI Taxonomy" id="582737"/>
    <lineage>
        <taxon>Eukaryota</taxon>
        <taxon>Viridiplantae</taxon>
        <taxon>Chlorophyta</taxon>
        <taxon>core chlorophytes</taxon>
        <taxon>Chlorodendrophyceae</taxon>
        <taxon>Chlorodendrales</taxon>
        <taxon>Chlorodendraceae</taxon>
        <taxon>Tetraselmis</taxon>
    </lineage>
</organism>
<gene>
    <name evidence="2" type="ORF">TSPGSL018_7115</name>
</gene>
<name>A0A061SGE7_9CHLO</name>
<dbReference type="EMBL" id="GBEZ01003330">
    <property type="protein sequence ID" value="JAC81801.1"/>
    <property type="molecule type" value="Transcribed_RNA"/>
</dbReference>
<reference evidence="2" key="1">
    <citation type="submission" date="2014-05" db="EMBL/GenBank/DDBJ databases">
        <title>The transcriptome of the halophilic microalga Tetraselmis sp. GSL018 isolated from the Great Salt Lake, Utah.</title>
        <authorList>
            <person name="Jinkerson R.E."/>
            <person name="D'Adamo S."/>
            <person name="Posewitz M.C."/>
        </authorList>
    </citation>
    <scope>NUCLEOTIDE SEQUENCE</scope>
    <source>
        <strain evidence="2">GSL018</strain>
    </source>
</reference>
<sequence length="218" mass="24571">TERIRAPVALLCPASERKLEVVEIVCNMSYKATGNPEPCKYGDGTGRNSYIVCDYGGTNLSFWDKQPPPTVLRPKFIGAPTPLGDTKSHRYHNNGTGRDTYVSQTVTNEYSQFNFSASLREPIVQQVKHLRPLSGHAWAEAERHREQQASCSRLSKPKRVSVHAHRQLVDYERDISGAPIRTRPQLAQMRCLGNQRHPKDGFTATTFSRSGHWLPSQK</sequence>
<proteinExistence type="predicted"/>
<accession>A0A061SGE7</accession>
<feature type="non-terminal residue" evidence="2">
    <location>
        <position position="1"/>
    </location>
</feature>
<feature type="region of interest" description="Disordered" evidence="1">
    <location>
        <begin position="195"/>
        <end position="218"/>
    </location>
</feature>
<evidence type="ECO:0000313" key="2">
    <source>
        <dbReference type="EMBL" id="JAC81801.1"/>
    </source>
</evidence>
<protein>
    <submittedName>
        <fullName evidence="2">Uncharacterized protein</fullName>
    </submittedName>
</protein>
<dbReference type="AlphaFoldDB" id="A0A061SGE7"/>